<gene>
    <name evidence="2" type="ORF">AVDCRST_MAG93-4721</name>
</gene>
<accession>A0A6J4KDD9</accession>
<dbReference type="Pfam" id="PF18563">
    <property type="entry name" value="TubC_N"/>
    <property type="match status" value="1"/>
</dbReference>
<dbReference type="AlphaFoldDB" id="A0A6J4KDD9"/>
<dbReference type="InterPro" id="IPR044894">
    <property type="entry name" value="TubC_N_sf"/>
</dbReference>
<protein>
    <recommendedName>
        <fullName evidence="1">TubC N-terminal docking domain-containing protein</fullName>
    </recommendedName>
</protein>
<evidence type="ECO:0000313" key="2">
    <source>
        <dbReference type="EMBL" id="CAA9302824.1"/>
    </source>
</evidence>
<name>A0A6J4KDD9_9CHLR</name>
<dbReference type="InterPro" id="IPR041464">
    <property type="entry name" value="TubC_N"/>
</dbReference>
<proteinExistence type="predicted"/>
<dbReference type="Gene3D" id="1.10.10.1830">
    <property type="entry name" value="Non-ribosomal peptide synthase, adenylation domain"/>
    <property type="match status" value="1"/>
</dbReference>
<feature type="domain" description="TubC N-terminal docking" evidence="1">
    <location>
        <begin position="3"/>
        <end position="54"/>
    </location>
</feature>
<organism evidence="2">
    <name type="scientific">uncultured Chloroflexia bacterium</name>
    <dbReference type="NCBI Taxonomy" id="1672391"/>
    <lineage>
        <taxon>Bacteria</taxon>
        <taxon>Bacillati</taxon>
        <taxon>Chloroflexota</taxon>
        <taxon>Chloroflexia</taxon>
        <taxon>environmental samples</taxon>
    </lineage>
</organism>
<evidence type="ECO:0000259" key="1">
    <source>
        <dbReference type="Pfam" id="PF18563"/>
    </source>
</evidence>
<dbReference type="EMBL" id="CADCTR010001589">
    <property type="protein sequence ID" value="CAA9302824.1"/>
    <property type="molecule type" value="Genomic_DNA"/>
</dbReference>
<sequence length="94" mass="10848">MNVRDLLIEIAERGITLACGRTEDRLNAKPTAALTSELIAQIREHKQEIIEIMREDERRREDRLLEQTGIIQSERQVFELAREFFGQQGRVGAA</sequence>
<reference evidence="2" key="1">
    <citation type="submission" date="2020-02" db="EMBL/GenBank/DDBJ databases">
        <authorList>
            <person name="Meier V. D."/>
        </authorList>
    </citation>
    <scope>NUCLEOTIDE SEQUENCE</scope>
    <source>
        <strain evidence="2">AVDCRST_MAG93</strain>
    </source>
</reference>